<dbReference type="FunFam" id="3.80.10.10:FF:000041">
    <property type="entry name" value="LRR receptor-like serine/threonine-protein kinase ERECTA"/>
    <property type="match status" value="1"/>
</dbReference>
<dbReference type="InterPro" id="IPR003591">
    <property type="entry name" value="Leu-rich_rpt_typical-subtyp"/>
</dbReference>
<evidence type="ECO:0000313" key="12">
    <source>
        <dbReference type="Proteomes" id="UP001168877"/>
    </source>
</evidence>
<dbReference type="GO" id="GO:0016020">
    <property type="term" value="C:membrane"/>
    <property type="evidence" value="ECO:0007669"/>
    <property type="project" value="UniProtKB-SubCell"/>
</dbReference>
<keyword evidence="12" id="KW-1185">Reference proteome</keyword>
<dbReference type="InterPro" id="IPR001611">
    <property type="entry name" value="Leu-rich_rpt"/>
</dbReference>
<dbReference type="InterPro" id="IPR052592">
    <property type="entry name" value="LRR-RLK"/>
</dbReference>
<evidence type="ECO:0000313" key="11">
    <source>
        <dbReference type="EMBL" id="KAK0601668.1"/>
    </source>
</evidence>
<reference evidence="11" key="2">
    <citation type="submission" date="2023-06" db="EMBL/GenBank/DDBJ databases">
        <authorList>
            <person name="Swenson N.G."/>
            <person name="Wegrzyn J.L."/>
            <person name="Mcevoy S.L."/>
        </authorList>
    </citation>
    <scope>NUCLEOTIDE SEQUENCE</scope>
    <source>
        <strain evidence="11">NS2018</strain>
        <tissue evidence="11">Leaf</tissue>
    </source>
</reference>
<gene>
    <name evidence="11" type="ORF">LWI29_026228</name>
</gene>
<evidence type="ECO:0000256" key="5">
    <source>
        <dbReference type="ARBA" id="ARBA00022729"/>
    </source>
</evidence>
<evidence type="ECO:0000256" key="4">
    <source>
        <dbReference type="ARBA" id="ARBA00022692"/>
    </source>
</evidence>
<dbReference type="Pfam" id="PF00560">
    <property type="entry name" value="LRR_1"/>
    <property type="match status" value="6"/>
</dbReference>
<evidence type="ECO:0000256" key="6">
    <source>
        <dbReference type="ARBA" id="ARBA00022737"/>
    </source>
</evidence>
<keyword evidence="9" id="KW-0325">Glycoprotein</keyword>
<dbReference type="InterPro" id="IPR032675">
    <property type="entry name" value="LRR_dom_sf"/>
</dbReference>
<dbReference type="SMART" id="SM00369">
    <property type="entry name" value="LRR_TYP"/>
    <property type="match status" value="4"/>
</dbReference>
<dbReference type="Pfam" id="PF13855">
    <property type="entry name" value="LRR_8"/>
    <property type="match status" value="1"/>
</dbReference>
<name>A0AA39T6E9_ACESA</name>
<evidence type="ECO:0000256" key="8">
    <source>
        <dbReference type="ARBA" id="ARBA00023136"/>
    </source>
</evidence>
<dbReference type="InterPro" id="IPR013210">
    <property type="entry name" value="LRR_N_plant-typ"/>
</dbReference>
<dbReference type="EMBL" id="JAUESC010000003">
    <property type="protein sequence ID" value="KAK0601668.1"/>
    <property type="molecule type" value="Genomic_DNA"/>
</dbReference>
<keyword evidence="5" id="KW-0732">Signal</keyword>
<evidence type="ECO:0000256" key="9">
    <source>
        <dbReference type="ARBA" id="ARBA00023180"/>
    </source>
</evidence>
<evidence type="ECO:0000256" key="2">
    <source>
        <dbReference type="ARBA" id="ARBA00009592"/>
    </source>
</evidence>
<dbReference type="FunFam" id="3.80.10.10:FF:000824">
    <property type="entry name" value="Receptor-like protein kinase HSL1 isoform A"/>
    <property type="match status" value="1"/>
</dbReference>
<evidence type="ECO:0000259" key="10">
    <source>
        <dbReference type="Pfam" id="PF08263"/>
    </source>
</evidence>
<evidence type="ECO:0000256" key="1">
    <source>
        <dbReference type="ARBA" id="ARBA00004479"/>
    </source>
</evidence>
<dbReference type="SUPFAM" id="SSF52058">
    <property type="entry name" value="L domain-like"/>
    <property type="match status" value="1"/>
</dbReference>
<dbReference type="FunFam" id="3.80.10.10:FF:000221">
    <property type="entry name" value="Leucine-rich repeat receptor-like protein kinase PXL1"/>
    <property type="match status" value="1"/>
</dbReference>
<accession>A0AA39T6E9</accession>
<comment type="caution">
    <text evidence="11">The sequence shown here is derived from an EMBL/GenBank/DDBJ whole genome shotgun (WGS) entry which is preliminary data.</text>
</comment>
<dbReference type="Gene3D" id="3.80.10.10">
    <property type="entry name" value="Ribonuclease Inhibitor"/>
    <property type="match status" value="2"/>
</dbReference>
<keyword evidence="3" id="KW-0433">Leucine-rich repeat</keyword>
<organism evidence="11 12">
    <name type="scientific">Acer saccharum</name>
    <name type="common">Sugar maple</name>
    <dbReference type="NCBI Taxonomy" id="4024"/>
    <lineage>
        <taxon>Eukaryota</taxon>
        <taxon>Viridiplantae</taxon>
        <taxon>Streptophyta</taxon>
        <taxon>Embryophyta</taxon>
        <taxon>Tracheophyta</taxon>
        <taxon>Spermatophyta</taxon>
        <taxon>Magnoliopsida</taxon>
        <taxon>eudicotyledons</taxon>
        <taxon>Gunneridae</taxon>
        <taxon>Pentapetalae</taxon>
        <taxon>rosids</taxon>
        <taxon>malvids</taxon>
        <taxon>Sapindales</taxon>
        <taxon>Sapindaceae</taxon>
        <taxon>Hippocastanoideae</taxon>
        <taxon>Acereae</taxon>
        <taxon>Acer</taxon>
    </lineage>
</organism>
<keyword evidence="4" id="KW-0812">Transmembrane</keyword>
<comment type="subcellular location">
    <subcellularLocation>
        <location evidence="1">Membrane</location>
        <topology evidence="1">Single-pass type I membrane protein</topology>
    </subcellularLocation>
</comment>
<evidence type="ECO:0000256" key="3">
    <source>
        <dbReference type="ARBA" id="ARBA00022614"/>
    </source>
</evidence>
<keyword evidence="8" id="KW-0472">Membrane</keyword>
<feature type="domain" description="Leucine-rich repeat-containing N-terminal plant-type" evidence="10">
    <location>
        <begin position="114"/>
        <end position="149"/>
    </location>
</feature>
<proteinExistence type="inferred from homology"/>
<dbReference type="Proteomes" id="UP001168877">
    <property type="component" value="Unassembled WGS sequence"/>
</dbReference>
<dbReference type="AlphaFoldDB" id="A0AA39T6E9"/>
<keyword evidence="6" id="KW-0677">Repeat</keyword>
<dbReference type="Pfam" id="PF08263">
    <property type="entry name" value="LRRNT_2"/>
    <property type="match status" value="1"/>
</dbReference>
<protein>
    <recommendedName>
        <fullName evidence="10">Leucine-rich repeat-containing N-terminal plant-type domain-containing protein</fullName>
    </recommendedName>
</protein>
<dbReference type="PANTHER" id="PTHR48054">
    <property type="entry name" value="RECEPTOR KINASE-LIKE PROTEIN XA21"/>
    <property type="match status" value="1"/>
</dbReference>
<evidence type="ECO:0000256" key="7">
    <source>
        <dbReference type="ARBA" id="ARBA00022989"/>
    </source>
</evidence>
<sequence>MRHGSGESKSNDINRVATDYLSFMSCRQRTKIEQLLFFGIQQPTLELVFIVRHIPDASDFLFEDDQDFVPFSSIYNHLVLRFPHKCEMSPLPFLILLLISLPFQVISQIHSTADEQTILLKLKQQLGNPPSLQSWNSTSSPCDWPEIVCTGNSVTEILLPNKTITQKIPATICDLKNLTTLNLGDNFIPGEFPRQLYNCTKLQVLNLSLNHFVGPIPDNIDRISGLRFLRLGYNNFSGNIPPAIGRLSELQQLNLYGNKFNGTFPVEIGNLSNLQALVEFGKLKNLRTLHFRETNLIGEIPDCLNNLSSLEFLDLSINHLEGKIPSWVFMFKNMTILYLFRNRLSGKIPETVETLNLVEIDLSENNLTGSVPEDFGKLQNLQLLHLFSNQLTEEIPSSIGLTPNLKYFLVYDNNLSGVLPPELGLHSKLEEVTARKDGFLYRGRQAGTRFFLRLLLRSGSPLVVVALMSEFVLHSGVP</sequence>
<keyword evidence="7" id="KW-1133">Transmembrane helix</keyword>
<comment type="similarity">
    <text evidence="2">Belongs to the RLP family.</text>
</comment>
<reference evidence="11" key="1">
    <citation type="journal article" date="2022" name="Plant J.">
        <title>Strategies of tolerance reflected in two North American maple genomes.</title>
        <authorList>
            <person name="McEvoy S.L."/>
            <person name="Sezen U.U."/>
            <person name="Trouern-Trend A."/>
            <person name="McMahon S.M."/>
            <person name="Schaberg P.G."/>
            <person name="Yang J."/>
            <person name="Wegrzyn J.L."/>
            <person name="Swenson N.G."/>
        </authorList>
    </citation>
    <scope>NUCLEOTIDE SEQUENCE</scope>
    <source>
        <strain evidence="11">NS2018</strain>
    </source>
</reference>
<dbReference type="PANTHER" id="PTHR48054:SF82">
    <property type="entry name" value="LRR RECEPTOR-LIKE SERINE_THREONINE-PROTEIN KINASE FLS2"/>
    <property type="match status" value="1"/>
</dbReference>